<dbReference type="Proteomes" id="UP000754710">
    <property type="component" value="Unassembled WGS sequence"/>
</dbReference>
<organism evidence="5 6">
    <name type="scientific">Nocardioides jiangsuensis</name>
    <dbReference type="NCBI Taxonomy" id="2866161"/>
    <lineage>
        <taxon>Bacteria</taxon>
        <taxon>Bacillati</taxon>
        <taxon>Actinomycetota</taxon>
        <taxon>Actinomycetes</taxon>
        <taxon>Propionibacteriales</taxon>
        <taxon>Nocardioidaceae</taxon>
        <taxon>Nocardioides</taxon>
    </lineage>
</organism>
<sequence length="200" mass="21270">MRFLPVGADALLVEVDDTAAATALYDEALRRHVAAVDVVPAARTVLFAGVHDVAALEREVAGWSVTPRPAAGRRTVEVPTVYDGPDLEAVARLWDMSTREVVDTHTSCAMVVAFCGFAPGFAYCTGLPEERAAPRLESPRTRVPAGSVGLAGAFTGVYPTASPGGWQLVGHTDLLLWDDTRDEPATLTPGTPVRFVEVSR</sequence>
<keyword evidence="3" id="KW-0067">ATP-binding</keyword>
<proteinExistence type="predicted"/>
<dbReference type="InterPro" id="IPR029000">
    <property type="entry name" value="Cyclophilin-like_dom_sf"/>
</dbReference>
<dbReference type="Pfam" id="PF02682">
    <property type="entry name" value="CT_C_D"/>
    <property type="match status" value="1"/>
</dbReference>
<evidence type="ECO:0000313" key="5">
    <source>
        <dbReference type="EMBL" id="MBY9073623.1"/>
    </source>
</evidence>
<name>A0ABS7RF17_9ACTN</name>
<dbReference type="PANTHER" id="PTHR34698">
    <property type="entry name" value="5-OXOPROLINASE SUBUNIT B"/>
    <property type="match status" value="1"/>
</dbReference>
<dbReference type="Gene3D" id="2.40.100.10">
    <property type="entry name" value="Cyclophilin-like"/>
    <property type="match status" value="1"/>
</dbReference>
<keyword evidence="1" id="KW-0547">Nucleotide-binding</keyword>
<protein>
    <submittedName>
        <fullName evidence="5">5-oxoprolinase subunit PxpB</fullName>
        <ecNumber evidence="5">3.5.2.9</ecNumber>
    </submittedName>
</protein>
<dbReference type="SUPFAM" id="SSF50891">
    <property type="entry name" value="Cyclophilin-like"/>
    <property type="match status" value="1"/>
</dbReference>
<evidence type="ECO:0000256" key="3">
    <source>
        <dbReference type="ARBA" id="ARBA00022840"/>
    </source>
</evidence>
<keyword evidence="6" id="KW-1185">Reference proteome</keyword>
<accession>A0ABS7RF17</accession>
<gene>
    <name evidence="5" type="primary">pxpB</name>
    <name evidence="5" type="ORF">K1X13_02195</name>
</gene>
<evidence type="ECO:0000256" key="2">
    <source>
        <dbReference type="ARBA" id="ARBA00022801"/>
    </source>
</evidence>
<evidence type="ECO:0000259" key="4">
    <source>
        <dbReference type="SMART" id="SM00796"/>
    </source>
</evidence>
<dbReference type="Gene3D" id="3.30.1360.40">
    <property type="match status" value="1"/>
</dbReference>
<evidence type="ECO:0000256" key="1">
    <source>
        <dbReference type="ARBA" id="ARBA00022741"/>
    </source>
</evidence>
<dbReference type="NCBIfam" id="TIGR00370">
    <property type="entry name" value="5-oxoprolinase subunit PxpB"/>
    <property type="match status" value="1"/>
</dbReference>
<keyword evidence="2 5" id="KW-0378">Hydrolase</keyword>
<evidence type="ECO:0000313" key="6">
    <source>
        <dbReference type="Proteomes" id="UP000754710"/>
    </source>
</evidence>
<dbReference type="GO" id="GO:0017168">
    <property type="term" value="F:5-oxoprolinase (ATP-hydrolyzing) activity"/>
    <property type="evidence" value="ECO:0007669"/>
    <property type="project" value="UniProtKB-EC"/>
</dbReference>
<dbReference type="RefSeq" id="WP_221023403.1">
    <property type="nucleotide sequence ID" value="NZ_JAIEZQ010000001.1"/>
</dbReference>
<dbReference type="EMBL" id="JAIEZQ010000001">
    <property type="protein sequence ID" value="MBY9073623.1"/>
    <property type="molecule type" value="Genomic_DNA"/>
</dbReference>
<dbReference type="InterPro" id="IPR003833">
    <property type="entry name" value="CT_C_D"/>
</dbReference>
<dbReference type="PANTHER" id="PTHR34698:SF2">
    <property type="entry name" value="5-OXOPROLINASE SUBUNIT B"/>
    <property type="match status" value="1"/>
</dbReference>
<feature type="domain" description="Carboxyltransferase" evidence="4">
    <location>
        <begin position="1"/>
        <end position="187"/>
    </location>
</feature>
<comment type="caution">
    <text evidence="5">The sequence shown here is derived from an EMBL/GenBank/DDBJ whole genome shotgun (WGS) entry which is preliminary data.</text>
</comment>
<dbReference type="EC" id="3.5.2.9" evidence="5"/>
<reference evidence="5 6" key="1">
    <citation type="submission" date="2021-08" db="EMBL/GenBank/DDBJ databases">
        <title>Nocardioides bacterium WL0053 sp. nov., isolated from the sediment.</title>
        <authorList>
            <person name="Wang L."/>
            <person name="Zhang D."/>
            <person name="Zhang A."/>
        </authorList>
    </citation>
    <scope>NUCLEOTIDE SEQUENCE [LARGE SCALE GENOMIC DNA]</scope>
    <source>
        <strain evidence="5 6">WL0053</strain>
    </source>
</reference>
<dbReference type="SMART" id="SM00796">
    <property type="entry name" value="AHS1"/>
    <property type="match status" value="1"/>
</dbReference>
<dbReference type="InterPro" id="IPR010016">
    <property type="entry name" value="PxpB"/>
</dbReference>